<dbReference type="EMBL" id="SJPU01000001">
    <property type="protein sequence ID" value="TWU18006.1"/>
    <property type="molecule type" value="Genomic_DNA"/>
</dbReference>
<reference evidence="1 2" key="1">
    <citation type="journal article" date="2020" name="Antonie Van Leeuwenhoek">
        <title>Rhodopirellula heiligendammensis sp. nov., Rhodopirellula pilleata sp. nov., and Rhodopirellula solitaria sp. nov. isolated from natural or artificial marine surfaces in Northern Germany and California, USA, and emended description of the genus Rhodopirellula.</title>
        <authorList>
            <person name="Kallscheuer N."/>
            <person name="Wiegand S."/>
            <person name="Jogler M."/>
            <person name="Boedeker C."/>
            <person name="Peeters S.H."/>
            <person name="Rast P."/>
            <person name="Heuer A."/>
            <person name="Jetten M.S.M."/>
            <person name="Rohde M."/>
            <person name="Jogler C."/>
        </authorList>
    </citation>
    <scope>NUCLEOTIDE SEQUENCE [LARGE SCALE GENOMIC DNA]</scope>
    <source>
        <strain evidence="1 2">Poly21</strain>
    </source>
</reference>
<accession>A0A5C6C3B2</accession>
<dbReference type="RefSeq" id="WP_146405016.1">
    <property type="nucleotide sequence ID" value="NZ_SJPU01000001.1"/>
</dbReference>
<proteinExistence type="predicted"/>
<evidence type="ECO:0000313" key="1">
    <source>
        <dbReference type="EMBL" id="TWU18006.1"/>
    </source>
</evidence>
<protein>
    <submittedName>
        <fullName evidence="1">Uncharacterized protein</fullName>
    </submittedName>
</protein>
<keyword evidence="2" id="KW-1185">Reference proteome</keyword>
<evidence type="ECO:0000313" key="2">
    <source>
        <dbReference type="Proteomes" id="UP000319908"/>
    </source>
</evidence>
<dbReference type="AlphaFoldDB" id="A0A5C6C3B2"/>
<organism evidence="1 2">
    <name type="scientific">Allorhodopirellula heiligendammensis</name>
    <dbReference type="NCBI Taxonomy" id="2714739"/>
    <lineage>
        <taxon>Bacteria</taxon>
        <taxon>Pseudomonadati</taxon>
        <taxon>Planctomycetota</taxon>
        <taxon>Planctomycetia</taxon>
        <taxon>Pirellulales</taxon>
        <taxon>Pirellulaceae</taxon>
        <taxon>Allorhodopirellula</taxon>
    </lineage>
</organism>
<sequence>MGAFQNVFGSGGGSGFTAAEVAQIRYRLGIDGDRTAPTESEAGLSVLLRSPVVRRSESPTVDDAGLITITQRDDYNDESDSYPIDAGRIDTVEPLLRPVDPPVLSFVAKQKIGKGFGKVTITGTAYAVAVAGEATQFDLLANLTAAALDVPSGCYAWQIKAIYPAGDRVTLLGGDLQVNESTDLSV</sequence>
<gene>
    <name evidence="1" type="ORF">Poly21_01590</name>
</gene>
<name>A0A5C6C3B2_9BACT</name>
<dbReference type="Proteomes" id="UP000319908">
    <property type="component" value="Unassembled WGS sequence"/>
</dbReference>
<comment type="caution">
    <text evidence="1">The sequence shown here is derived from an EMBL/GenBank/DDBJ whole genome shotgun (WGS) entry which is preliminary data.</text>
</comment>